<evidence type="ECO:0000313" key="3">
    <source>
        <dbReference type="Proteomes" id="UP000821866"/>
    </source>
</evidence>
<proteinExistence type="predicted"/>
<evidence type="ECO:0000256" key="1">
    <source>
        <dbReference type="SAM" id="Phobius"/>
    </source>
</evidence>
<reference evidence="2" key="2">
    <citation type="submission" date="2021-09" db="EMBL/GenBank/DDBJ databases">
        <authorList>
            <person name="Jia N."/>
            <person name="Wang J."/>
            <person name="Shi W."/>
            <person name="Du L."/>
            <person name="Sun Y."/>
            <person name="Zhan W."/>
            <person name="Jiang J."/>
            <person name="Wang Q."/>
            <person name="Zhang B."/>
            <person name="Ji P."/>
            <person name="Sakyi L.B."/>
            <person name="Cui X."/>
            <person name="Yuan T."/>
            <person name="Jiang B."/>
            <person name="Yang W."/>
            <person name="Lam T.T.-Y."/>
            <person name="Chang Q."/>
            <person name="Ding S."/>
            <person name="Wang X."/>
            <person name="Zhu J."/>
            <person name="Ruan X."/>
            <person name="Zhao L."/>
            <person name="Wei J."/>
            <person name="Que T."/>
            <person name="Du C."/>
            <person name="Cheng J."/>
            <person name="Dai P."/>
            <person name="Han X."/>
            <person name="Huang E."/>
            <person name="Gao Y."/>
            <person name="Liu J."/>
            <person name="Shao H."/>
            <person name="Ye R."/>
            <person name="Li L."/>
            <person name="Wei W."/>
            <person name="Wang X."/>
            <person name="Wang C."/>
            <person name="Huo Q."/>
            <person name="Li W."/>
            <person name="Guo W."/>
            <person name="Chen H."/>
            <person name="Chen S."/>
            <person name="Zhou L."/>
            <person name="Zhou L."/>
            <person name="Ni X."/>
            <person name="Tian J."/>
            <person name="Zhou Y."/>
            <person name="Sheng Y."/>
            <person name="Liu T."/>
            <person name="Pan Y."/>
            <person name="Xia L."/>
            <person name="Li J."/>
            <person name="Zhao F."/>
            <person name="Cao W."/>
        </authorList>
    </citation>
    <scope>NUCLEOTIDE SEQUENCE</scope>
    <source>
        <strain evidence="2">Rmic-2018</strain>
        <tissue evidence="2">Larvae</tissue>
    </source>
</reference>
<organism evidence="2 3">
    <name type="scientific">Rhipicephalus microplus</name>
    <name type="common">Cattle tick</name>
    <name type="synonym">Boophilus microplus</name>
    <dbReference type="NCBI Taxonomy" id="6941"/>
    <lineage>
        <taxon>Eukaryota</taxon>
        <taxon>Metazoa</taxon>
        <taxon>Ecdysozoa</taxon>
        <taxon>Arthropoda</taxon>
        <taxon>Chelicerata</taxon>
        <taxon>Arachnida</taxon>
        <taxon>Acari</taxon>
        <taxon>Parasitiformes</taxon>
        <taxon>Ixodida</taxon>
        <taxon>Ixodoidea</taxon>
        <taxon>Ixodidae</taxon>
        <taxon>Rhipicephalinae</taxon>
        <taxon>Rhipicephalus</taxon>
        <taxon>Boophilus</taxon>
    </lineage>
</organism>
<dbReference type="AlphaFoldDB" id="A0A9J6EY49"/>
<keyword evidence="3" id="KW-1185">Reference proteome</keyword>
<dbReference type="Proteomes" id="UP000821866">
    <property type="component" value="Chromosome 1"/>
</dbReference>
<sequence length="123" mass="13727">MLYAVDYVNKADRVMYDLHKAIMQVPEGKPDTEYSASVRSLPMTMFKRAEMSALVFVGTNEELAEVGTSSTDVSKHNIVQRYECTPPKMRTLLASTYSDTVFASTVLAFAIVIIVPQIDLRVT</sequence>
<keyword evidence="1" id="KW-0472">Membrane</keyword>
<keyword evidence="1" id="KW-0812">Transmembrane</keyword>
<name>A0A9J6EY49_RHIMP</name>
<evidence type="ECO:0000313" key="2">
    <source>
        <dbReference type="EMBL" id="KAH8039347.1"/>
    </source>
</evidence>
<protein>
    <submittedName>
        <fullName evidence="2">Uncharacterized protein</fullName>
    </submittedName>
</protein>
<reference evidence="2" key="1">
    <citation type="journal article" date="2020" name="Cell">
        <title>Large-Scale Comparative Analyses of Tick Genomes Elucidate Their Genetic Diversity and Vector Capacities.</title>
        <authorList>
            <consortium name="Tick Genome and Microbiome Consortium (TIGMIC)"/>
            <person name="Jia N."/>
            <person name="Wang J."/>
            <person name="Shi W."/>
            <person name="Du L."/>
            <person name="Sun Y."/>
            <person name="Zhan W."/>
            <person name="Jiang J.F."/>
            <person name="Wang Q."/>
            <person name="Zhang B."/>
            <person name="Ji P."/>
            <person name="Bell-Sakyi L."/>
            <person name="Cui X.M."/>
            <person name="Yuan T.T."/>
            <person name="Jiang B.G."/>
            <person name="Yang W.F."/>
            <person name="Lam T.T."/>
            <person name="Chang Q.C."/>
            <person name="Ding S.J."/>
            <person name="Wang X.J."/>
            <person name="Zhu J.G."/>
            <person name="Ruan X.D."/>
            <person name="Zhao L."/>
            <person name="Wei J.T."/>
            <person name="Ye R.Z."/>
            <person name="Que T.C."/>
            <person name="Du C.H."/>
            <person name="Zhou Y.H."/>
            <person name="Cheng J.X."/>
            <person name="Dai P.F."/>
            <person name="Guo W.B."/>
            <person name="Han X.H."/>
            <person name="Huang E.J."/>
            <person name="Li L.F."/>
            <person name="Wei W."/>
            <person name="Gao Y.C."/>
            <person name="Liu J.Z."/>
            <person name="Shao H.Z."/>
            <person name="Wang X."/>
            <person name="Wang C.C."/>
            <person name="Yang T.C."/>
            <person name="Huo Q.B."/>
            <person name="Li W."/>
            <person name="Chen H.Y."/>
            <person name="Chen S.E."/>
            <person name="Zhou L.G."/>
            <person name="Ni X.B."/>
            <person name="Tian J.H."/>
            <person name="Sheng Y."/>
            <person name="Liu T."/>
            <person name="Pan Y.S."/>
            <person name="Xia L.Y."/>
            <person name="Li J."/>
            <person name="Zhao F."/>
            <person name="Cao W.C."/>
        </authorList>
    </citation>
    <scope>NUCLEOTIDE SEQUENCE</scope>
    <source>
        <strain evidence="2">Rmic-2018</strain>
    </source>
</reference>
<feature type="transmembrane region" description="Helical" evidence="1">
    <location>
        <begin position="97"/>
        <end position="118"/>
    </location>
</feature>
<dbReference type="EMBL" id="JABSTU010000001">
    <property type="protein sequence ID" value="KAH8039347.1"/>
    <property type="molecule type" value="Genomic_DNA"/>
</dbReference>
<comment type="caution">
    <text evidence="2">The sequence shown here is derived from an EMBL/GenBank/DDBJ whole genome shotgun (WGS) entry which is preliminary data.</text>
</comment>
<accession>A0A9J6EY49</accession>
<keyword evidence="1" id="KW-1133">Transmembrane helix</keyword>
<gene>
    <name evidence="2" type="ORF">HPB51_005677</name>
</gene>